<keyword evidence="3" id="KW-1185">Reference proteome</keyword>
<reference evidence="2 3" key="1">
    <citation type="journal article" date="2018" name="Nat. Genet.">
        <title>The Rosa genome provides new insights in the design of modern roses.</title>
        <authorList>
            <person name="Bendahmane M."/>
        </authorList>
    </citation>
    <scope>NUCLEOTIDE SEQUENCE [LARGE SCALE GENOMIC DNA]</scope>
    <source>
        <strain evidence="3">cv. Old Blush</strain>
    </source>
</reference>
<proteinExistence type="predicted"/>
<dbReference type="OMA" id="KYEYADE"/>
<dbReference type="Pfam" id="PF05659">
    <property type="entry name" value="RPW8"/>
    <property type="match status" value="2"/>
</dbReference>
<dbReference type="AlphaFoldDB" id="A0A2P6P414"/>
<dbReference type="Gramene" id="PRQ16658">
    <property type="protein sequence ID" value="PRQ16658"/>
    <property type="gene ID" value="RchiOBHm_Chr7g0186631"/>
</dbReference>
<dbReference type="PROSITE" id="PS51153">
    <property type="entry name" value="RPW8"/>
    <property type="match status" value="1"/>
</dbReference>
<dbReference type="EMBL" id="PDCK01000045">
    <property type="protein sequence ID" value="PRQ16658.1"/>
    <property type="molecule type" value="Genomic_DNA"/>
</dbReference>
<evidence type="ECO:0000313" key="3">
    <source>
        <dbReference type="Proteomes" id="UP000238479"/>
    </source>
</evidence>
<accession>A0A2P6P414</accession>
<evidence type="ECO:0000313" key="2">
    <source>
        <dbReference type="EMBL" id="PRQ16658.1"/>
    </source>
</evidence>
<sequence length="319" mass="36465">MPAKLIGGPLYNQLFDGVKTATGRSTKFTSLLEDLKFTLVSLQPRINRQRGDQHDAEIHHLLPNEEIQDLERQMEEGVKLVAKLSSVGIWNYHCMKSNYSDQLAQLDRSLRKMLYILKLQEERDIMELLLVARTIRDRQNVLERRLCGLLKVQQEKTDGNGHVGSGGGGGAGRELEHVFCRLLESLVLEVYVQLNGKTRFSPVLADLKSTVRSFQPLMEEISDYNKLLHLPKEELDNLRKQLEKGIELVDKCSKVPQGASYKKYEYADELLELDDYLQRLLCMMREQVAKDLKETLVSVSNMEMMLTRIEEGSSGLAQN</sequence>
<gene>
    <name evidence="2" type="ORF">RchiOBHm_Chr7g0186631</name>
</gene>
<comment type="caution">
    <text evidence="2">The sequence shown here is derived from an EMBL/GenBank/DDBJ whole genome shotgun (WGS) entry which is preliminary data.</text>
</comment>
<dbReference type="Proteomes" id="UP000238479">
    <property type="component" value="Chromosome 7"/>
</dbReference>
<organism evidence="2 3">
    <name type="scientific">Rosa chinensis</name>
    <name type="common">China rose</name>
    <dbReference type="NCBI Taxonomy" id="74649"/>
    <lineage>
        <taxon>Eukaryota</taxon>
        <taxon>Viridiplantae</taxon>
        <taxon>Streptophyta</taxon>
        <taxon>Embryophyta</taxon>
        <taxon>Tracheophyta</taxon>
        <taxon>Spermatophyta</taxon>
        <taxon>Magnoliopsida</taxon>
        <taxon>eudicotyledons</taxon>
        <taxon>Gunneridae</taxon>
        <taxon>Pentapetalae</taxon>
        <taxon>rosids</taxon>
        <taxon>fabids</taxon>
        <taxon>Rosales</taxon>
        <taxon>Rosaceae</taxon>
        <taxon>Rosoideae</taxon>
        <taxon>Rosoideae incertae sedis</taxon>
        <taxon>Rosa</taxon>
    </lineage>
</organism>
<feature type="domain" description="RPW8" evidence="1">
    <location>
        <begin position="154"/>
        <end position="319"/>
    </location>
</feature>
<dbReference type="InterPro" id="IPR008808">
    <property type="entry name" value="Powdery_mildew-R_dom"/>
</dbReference>
<evidence type="ECO:0000259" key="1">
    <source>
        <dbReference type="PROSITE" id="PS51153"/>
    </source>
</evidence>
<protein>
    <submittedName>
        <fullName evidence="2">Putative powdery mildew resistance protein, RPW8</fullName>
    </submittedName>
</protein>
<name>A0A2P6P414_ROSCH</name>